<dbReference type="PATRIC" id="fig|796937.3.peg.2096"/>
<feature type="transmembrane region" description="Helical" evidence="1">
    <location>
        <begin position="67"/>
        <end position="87"/>
    </location>
</feature>
<reference evidence="2 3" key="1">
    <citation type="submission" date="2011-08" db="EMBL/GenBank/DDBJ databases">
        <title>The Genome Sequence of Eubacteriaceae bacterium ACC19a.</title>
        <authorList>
            <consortium name="The Broad Institute Genome Sequencing Platform"/>
            <person name="Earl A."/>
            <person name="Ward D."/>
            <person name="Feldgarden M."/>
            <person name="Gevers D."/>
            <person name="Sizova M."/>
            <person name="Hazen A."/>
            <person name="Epstein S."/>
            <person name="Young S.K."/>
            <person name="Zeng Q."/>
            <person name="Gargeya S."/>
            <person name="Fitzgerald M."/>
            <person name="Haas B."/>
            <person name="Abouelleil A."/>
            <person name="Alvarado L."/>
            <person name="Arachchi H.M."/>
            <person name="Berlin A."/>
            <person name="Brown A."/>
            <person name="Chapman S.B."/>
            <person name="Chen Z."/>
            <person name="Dunbar C."/>
            <person name="Freedman E."/>
            <person name="Gearin G."/>
            <person name="Gellesch M."/>
            <person name="Goldberg J."/>
            <person name="Griggs A."/>
            <person name="Gujja S."/>
            <person name="Heiman D."/>
            <person name="Howarth C."/>
            <person name="Larson L."/>
            <person name="Lui A."/>
            <person name="MacDonald P.J.P."/>
            <person name="Montmayeur A."/>
            <person name="Murphy C."/>
            <person name="Neiman D."/>
            <person name="Pearson M."/>
            <person name="Priest M."/>
            <person name="Roberts A."/>
            <person name="Saif S."/>
            <person name="Shea T."/>
            <person name="Shenoy N."/>
            <person name="Sisk P."/>
            <person name="Stolte C."/>
            <person name="Sykes S."/>
            <person name="Wortman J."/>
            <person name="Nusbaum C."/>
            <person name="Birren B."/>
        </authorList>
    </citation>
    <scope>NUCLEOTIDE SEQUENCE [LARGE SCALE GENOMIC DNA]</scope>
    <source>
        <strain evidence="2 3">ACC19a</strain>
    </source>
</reference>
<dbReference type="HOGENOM" id="CLU_1747916_0_0_9"/>
<sequence>MVEQKIKVINYKKKEMVYIDIKKNKIQIFKQYINMLLSEEMKRFKLFLLLLLFLLNYIFLNKTIFNISLQLIAILTIIQYTLLSLNGKTKELFNQHTQAIYDCISYFVIAKTIFNKIFDIATNKEEFVIFCVFVFFMVIILRFILILED</sequence>
<keyword evidence="1" id="KW-0472">Membrane</keyword>
<keyword evidence="1" id="KW-0812">Transmembrane</keyword>
<keyword evidence="1" id="KW-1133">Transmembrane helix</keyword>
<evidence type="ECO:0000313" key="2">
    <source>
        <dbReference type="EMBL" id="EHL10644.1"/>
    </source>
</evidence>
<dbReference type="BioCyc" id="EBAC796937-HMP:GMGH-861-MONOMER"/>
<protein>
    <submittedName>
        <fullName evidence="2">Uncharacterized protein</fullName>
    </submittedName>
</protein>
<dbReference type="AlphaFoldDB" id="G9X3A2"/>
<gene>
    <name evidence="2" type="ORF">HMPREF9629_00859</name>
</gene>
<feature type="transmembrane region" description="Helical" evidence="1">
    <location>
        <begin position="127"/>
        <end position="147"/>
    </location>
</feature>
<proteinExistence type="predicted"/>
<dbReference type="Proteomes" id="UP000006437">
    <property type="component" value="Unassembled WGS sequence"/>
</dbReference>
<comment type="caution">
    <text evidence="2">The sequence shown here is derived from an EMBL/GenBank/DDBJ whole genome shotgun (WGS) entry which is preliminary data.</text>
</comment>
<dbReference type="EMBL" id="AFZE01000057">
    <property type="protein sequence ID" value="EHL10644.1"/>
    <property type="molecule type" value="Genomic_DNA"/>
</dbReference>
<feature type="transmembrane region" description="Helical" evidence="1">
    <location>
        <begin position="44"/>
        <end position="61"/>
    </location>
</feature>
<evidence type="ECO:0000313" key="3">
    <source>
        <dbReference type="Proteomes" id="UP000006437"/>
    </source>
</evidence>
<organism evidence="2 3">
    <name type="scientific">Peptoanaerobacter stomatis</name>
    <dbReference type="NCBI Taxonomy" id="796937"/>
    <lineage>
        <taxon>Bacteria</taxon>
        <taxon>Bacillati</taxon>
        <taxon>Bacillota</taxon>
        <taxon>Clostridia</taxon>
        <taxon>Peptostreptococcales</taxon>
        <taxon>Filifactoraceae</taxon>
        <taxon>Peptoanaerobacter</taxon>
    </lineage>
</organism>
<accession>G9X3A2</accession>
<name>G9X3A2_9FIRM</name>
<dbReference type="RefSeq" id="WP_009525094.1">
    <property type="nucleotide sequence ID" value="NZ_JH414549.1"/>
</dbReference>
<evidence type="ECO:0000256" key="1">
    <source>
        <dbReference type="SAM" id="Phobius"/>
    </source>
</evidence>